<evidence type="ECO:0000313" key="2">
    <source>
        <dbReference type="Proteomes" id="UP000664073"/>
    </source>
</evidence>
<comment type="caution">
    <text evidence="1">The sequence shown here is derived from an EMBL/GenBank/DDBJ whole genome shotgun (WGS) entry which is preliminary data.</text>
</comment>
<dbReference type="EMBL" id="JAFVMH010000002">
    <property type="protein sequence ID" value="MBO1324668.1"/>
    <property type="molecule type" value="Genomic_DNA"/>
</dbReference>
<keyword evidence="2" id="KW-1185">Reference proteome</keyword>
<organism evidence="1 2">
    <name type="scientific">Acetobacter garciniae</name>
    <dbReference type="NCBI Taxonomy" id="2817435"/>
    <lineage>
        <taxon>Bacteria</taxon>
        <taxon>Pseudomonadati</taxon>
        <taxon>Pseudomonadota</taxon>
        <taxon>Alphaproteobacteria</taxon>
        <taxon>Acetobacterales</taxon>
        <taxon>Acetobacteraceae</taxon>
        <taxon>Acetobacter</taxon>
    </lineage>
</organism>
<proteinExistence type="predicted"/>
<dbReference type="InterPro" id="IPR029470">
    <property type="entry name" value="PDDEXK_4"/>
</dbReference>
<dbReference type="AlphaFoldDB" id="A0A939KLX1"/>
<name>A0A939KLX1_9PROT</name>
<dbReference type="Proteomes" id="UP000664073">
    <property type="component" value="Unassembled WGS sequence"/>
</dbReference>
<reference evidence="1" key="1">
    <citation type="submission" date="2021-03" db="EMBL/GenBank/DDBJ databases">
        <title>The complete genome sequence of Acetobacter sp. TBRC 12339.</title>
        <authorList>
            <person name="Charoenyingcharoen P."/>
            <person name="Yukphan P."/>
        </authorList>
    </citation>
    <scope>NUCLEOTIDE SEQUENCE</scope>
    <source>
        <strain evidence="1">TBRC 12339</strain>
    </source>
</reference>
<accession>A0A939KLX1</accession>
<protein>
    <submittedName>
        <fullName evidence="1">PD-(D/E)XK nuclease family protein</fullName>
    </submittedName>
</protein>
<evidence type="ECO:0000313" key="1">
    <source>
        <dbReference type="EMBL" id="MBO1324668.1"/>
    </source>
</evidence>
<dbReference type="RefSeq" id="WP_207845341.1">
    <property type="nucleotide sequence ID" value="NZ_JAFVMH010000002.1"/>
</dbReference>
<gene>
    <name evidence="1" type="ORF">J2D77_05805</name>
</gene>
<sequence>MNSLQKIPDDDIMLSRRLPVLLDTLRPLMKNVVEVPVTVPDLSPDRVTALICEIAPLHKQAWEAGLAINIWDVAGLGYNEGRNSAVLAWLLDPRGTHGWGSRVLRDLLHLAHMRHADWPNLEDSLNNISVTSECWPMGSVTDRVDIAIDGDDFVLFIEIKIRAQEGEEQLVRYVKAAEAKRQVTNKRWGLVLYLSSAAPVDPPDEVALINWQDVGDILIHTPQDGFNGAITQQFAQHIRKFY</sequence>
<dbReference type="Pfam" id="PF14281">
    <property type="entry name" value="PDDEXK_4"/>
    <property type="match status" value="1"/>
</dbReference>